<sequence>MFFVLDWIVVLVTGTAFSEDDLTRGPGAFVFTHSLDVHQSLDLLRGPCFVHLLLPVLLEASFHVKDLLEAVGGDSVWKVIIQRESTPVLLALGWIGTLVQMSSVLNSPATYLFSSSLSSSCSVYAWTQLCFPALSSQASSPAAVAVIWPCASPSFPSDQCGNLSHSWGQTRLRAAGAWESGYSRAQNPTLHFLFPGPPWLGKRWAVVVQGVRGAGAGCGWGLSRAFPRPREEYGHIRPSSWRLMGKQRHDSFSVDHDVDSQCWLPDLRSTLRQTRSKGDNKPATEPQIELWRREREEGRAEEMKESYKVLSERENSKLAF</sequence>
<feature type="compositionally biased region" description="Basic and acidic residues" evidence="1">
    <location>
        <begin position="290"/>
        <end position="320"/>
    </location>
</feature>
<comment type="caution">
    <text evidence="3">The sequence shown here is derived from an EMBL/GenBank/DDBJ whole genome shotgun (WGS) entry which is preliminary data.</text>
</comment>
<keyword evidence="4" id="KW-1185">Reference proteome</keyword>
<evidence type="ECO:0000256" key="2">
    <source>
        <dbReference type="SAM" id="SignalP"/>
    </source>
</evidence>
<feature type="signal peptide" evidence="2">
    <location>
        <begin position="1"/>
        <end position="18"/>
    </location>
</feature>
<keyword evidence="2" id="KW-0732">Signal</keyword>
<evidence type="ECO:0000313" key="3">
    <source>
        <dbReference type="EMBL" id="KAA8588998.1"/>
    </source>
</evidence>
<name>A0A5J5D2U1_9PERO</name>
<dbReference type="AlphaFoldDB" id="A0A5J5D2U1"/>
<evidence type="ECO:0000313" key="4">
    <source>
        <dbReference type="Proteomes" id="UP000327493"/>
    </source>
</evidence>
<dbReference type="EMBL" id="VOFY01000010">
    <property type="protein sequence ID" value="KAA8588998.1"/>
    <property type="molecule type" value="Genomic_DNA"/>
</dbReference>
<protein>
    <submittedName>
        <fullName evidence="3">Uncharacterized protein</fullName>
    </submittedName>
</protein>
<reference evidence="3 4" key="1">
    <citation type="submission" date="2019-08" db="EMBL/GenBank/DDBJ databases">
        <title>A chromosome-level genome assembly, high-density linkage maps, and genome scans reveal the genomic architecture of hybrid incompatibilities underlying speciation via character displacement in darters (Percidae: Etheostominae).</title>
        <authorList>
            <person name="Moran R.L."/>
            <person name="Catchen J.M."/>
            <person name="Fuller R.C."/>
        </authorList>
    </citation>
    <scope>NUCLEOTIDE SEQUENCE [LARGE SCALE GENOMIC DNA]</scope>
    <source>
        <strain evidence="3">EspeVRDwgs_2016</strain>
        <tissue evidence="3">Muscle</tissue>
    </source>
</reference>
<organism evidence="3 4">
    <name type="scientific">Etheostoma spectabile</name>
    <name type="common">orangethroat darter</name>
    <dbReference type="NCBI Taxonomy" id="54343"/>
    <lineage>
        <taxon>Eukaryota</taxon>
        <taxon>Metazoa</taxon>
        <taxon>Chordata</taxon>
        <taxon>Craniata</taxon>
        <taxon>Vertebrata</taxon>
        <taxon>Euteleostomi</taxon>
        <taxon>Actinopterygii</taxon>
        <taxon>Neopterygii</taxon>
        <taxon>Teleostei</taxon>
        <taxon>Neoteleostei</taxon>
        <taxon>Acanthomorphata</taxon>
        <taxon>Eupercaria</taxon>
        <taxon>Perciformes</taxon>
        <taxon>Percoidei</taxon>
        <taxon>Percidae</taxon>
        <taxon>Etheostomatinae</taxon>
        <taxon>Etheostoma</taxon>
    </lineage>
</organism>
<accession>A0A5J5D2U1</accession>
<feature type="region of interest" description="Disordered" evidence="1">
    <location>
        <begin position="273"/>
        <end position="320"/>
    </location>
</feature>
<gene>
    <name evidence="3" type="ORF">FQN60_010343</name>
</gene>
<evidence type="ECO:0000256" key="1">
    <source>
        <dbReference type="SAM" id="MobiDB-lite"/>
    </source>
</evidence>
<feature type="chain" id="PRO_5023927969" evidence="2">
    <location>
        <begin position="19"/>
        <end position="320"/>
    </location>
</feature>
<proteinExistence type="predicted"/>
<dbReference type="Proteomes" id="UP000327493">
    <property type="component" value="Chromosome 10"/>
</dbReference>